<keyword evidence="4" id="KW-0130">Cell adhesion</keyword>
<evidence type="ECO:0000259" key="9">
    <source>
        <dbReference type="PROSITE" id="PS50835"/>
    </source>
</evidence>
<dbReference type="PANTHER" id="PTHR12035">
    <property type="entry name" value="SIALIC ACID BINDING IMMUNOGLOBULIN-LIKE LECTIN"/>
    <property type="match status" value="1"/>
</dbReference>
<keyword evidence="2" id="KW-0812">Transmembrane</keyword>
<evidence type="ECO:0000256" key="8">
    <source>
        <dbReference type="SAM" id="MobiDB-lite"/>
    </source>
</evidence>
<sequence>MQYRQRKRVSARQLGAEQDAVSTQGICVDQPEGIQVNEGDNVSLPCKFTFPRDLNPQQELKVSWRFSKGPGCRNHIYSQSSGSSSRTSGGHIALIRESVEAQSAELFIPQVTMADHDRYCCKVGIVTQHRMDRVWESGAGTELRVQDASAFHVHQPDLLLPLEGDSVTIPCTFSYPADMDPVLEVNVLWRAGEEDFCGDFIYSHLEGFILQSYIDRISLVGDPMGGRSGSIRIDDIQVSDSKKYCCRVQMRTRNGTLSVWQNRFGTRLQVGVFMDRVQRPGYLVTQPAEVSVFQGESANLTCTFTYHRDPREMDPIWTGFYWRARNVWGNYLYHPNPELIHHLYRGRTQMVDMVGMEGTTTLWLDSVNNMDSQNYFCLVAFRFCGDKRIFVTETQQGTKLMVRVAEIHLEPEIVTKGTTAAATTTTTAATTVPETTENEFHTSPGSTSQVSLLSGKNEHSSSSTAALWSQLSNTLSFQLLVISSFQLLLLQ</sequence>
<feature type="domain" description="Ig-like" evidence="9">
    <location>
        <begin position="163"/>
        <end position="258"/>
    </location>
</feature>
<feature type="domain" description="Ig-like" evidence="9">
    <location>
        <begin position="36"/>
        <end position="123"/>
    </location>
</feature>
<dbReference type="InterPro" id="IPR003599">
    <property type="entry name" value="Ig_sub"/>
</dbReference>
<dbReference type="InterPro" id="IPR013106">
    <property type="entry name" value="Ig_V-set"/>
</dbReference>
<dbReference type="AlphaFoldDB" id="A0A6P8PVC2"/>
<feature type="domain" description="Ig-like" evidence="9">
    <location>
        <begin position="280"/>
        <end position="379"/>
    </location>
</feature>
<dbReference type="InterPro" id="IPR007110">
    <property type="entry name" value="Ig-like_dom"/>
</dbReference>
<evidence type="ECO:0000313" key="10">
    <source>
        <dbReference type="Proteomes" id="UP000515159"/>
    </source>
</evidence>
<dbReference type="InParanoid" id="A0A6P8PVC2"/>
<evidence type="ECO:0000256" key="5">
    <source>
        <dbReference type="ARBA" id="ARBA00022989"/>
    </source>
</evidence>
<dbReference type="SUPFAM" id="SSF48726">
    <property type="entry name" value="Immunoglobulin"/>
    <property type="match status" value="3"/>
</dbReference>
<dbReference type="GO" id="GO:0007155">
    <property type="term" value="P:cell adhesion"/>
    <property type="evidence" value="ECO:0007669"/>
    <property type="project" value="UniProtKB-KW"/>
</dbReference>
<dbReference type="Pfam" id="PF07686">
    <property type="entry name" value="V-set"/>
    <property type="match status" value="1"/>
</dbReference>
<evidence type="ECO:0000256" key="6">
    <source>
        <dbReference type="ARBA" id="ARBA00023136"/>
    </source>
</evidence>
<dbReference type="PROSITE" id="PS50835">
    <property type="entry name" value="IG_LIKE"/>
    <property type="match status" value="3"/>
</dbReference>
<accession>A0A6P8PVC2</accession>
<dbReference type="GeneID" id="117349767"/>
<dbReference type="PANTHER" id="PTHR12035:SF125">
    <property type="entry name" value="SIALIC ACID-BINDING IG-LIKE LECTIN 5"/>
    <property type="match status" value="1"/>
</dbReference>
<keyword evidence="6" id="KW-0472">Membrane</keyword>
<feature type="compositionally biased region" description="Low complexity" evidence="8">
    <location>
        <begin position="418"/>
        <end position="431"/>
    </location>
</feature>
<keyword evidence="5" id="KW-1133">Transmembrane helix</keyword>
<dbReference type="GO" id="GO:0005886">
    <property type="term" value="C:plasma membrane"/>
    <property type="evidence" value="ECO:0007669"/>
    <property type="project" value="TreeGrafter"/>
</dbReference>
<comment type="subcellular location">
    <subcellularLocation>
        <location evidence="1">Membrane</location>
        <topology evidence="1">Single-pass membrane protein</topology>
    </subcellularLocation>
</comment>
<dbReference type="Proteomes" id="UP000515159">
    <property type="component" value="Chromosome 16"/>
</dbReference>
<dbReference type="RefSeq" id="XP_033779251.1">
    <property type="nucleotide sequence ID" value="XM_033923360.1"/>
</dbReference>
<keyword evidence="10" id="KW-1185">Reference proteome</keyword>
<evidence type="ECO:0000313" key="11">
    <source>
        <dbReference type="RefSeq" id="XP_033779251.1"/>
    </source>
</evidence>
<dbReference type="GO" id="GO:0033691">
    <property type="term" value="F:sialic acid binding"/>
    <property type="evidence" value="ECO:0007669"/>
    <property type="project" value="TreeGrafter"/>
</dbReference>
<organism evidence="10 11">
    <name type="scientific">Geotrypetes seraphini</name>
    <name type="common">Gaboon caecilian</name>
    <name type="synonym">Caecilia seraphini</name>
    <dbReference type="NCBI Taxonomy" id="260995"/>
    <lineage>
        <taxon>Eukaryota</taxon>
        <taxon>Metazoa</taxon>
        <taxon>Chordata</taxon>
        <taxon>Craniata</taxon>
        <taxon>Vertebrata</taxon>
        <taxon>Euteleostomi</taxon>
        <taxon>Amphibia</taxon>
        <taxon>Gymnophiona</taxon>
        <taxon>Geotrypetes</taxon>
    </lineage>
</organism>
<gene>
    <name evidence="11" type="primary">LOC117349767</name>
</gene>
<keyword evidence="3" id="KW-0430">Lectin</keyword>
<evidence type="ECO:0000256" key="3">
    <source>
        <dbReference type="ARBA" id="ARBA00022734"/>
    </source>
</evidence>
<dbReference type="InterPro" id="IPR036179">
    <property type="entry name" value="Ig-like_dom_sf"/>
</dbReference>
<feature type="region of interest" description="Disordered" evidence="8">
    <location>
        <begin position="418"/>
        <end position="456"/>
    </location>
</feature>
<dbReference type="Gene3D" id="2.60.40.10">
    <property type="entry name" value="Immunoglobulins"/>
    <property type="match status" value="3"/>
</dbReference>
<dbReference type="InterPro" id="IPR051036">
    <property type="entry name" value="SIGLEC"/>
</dbReference>
<dbReference type="SMART" id="SM00406">
    <property type="entry name" value="IGv"/>
    <property type="match status" value="3"/>
</dbReference>
<evidence type="ECO:0000256" key="1">
    <source>
        <dbReference type="ARBA" id="ARBA00004167"/>
    </source>
</evidence>
<comment type="similarity">
    <text evidence="7">Belongs to the immunoglobulin superfamily. SIGLEC (sialic acid binding Ig-like lectin) family.</text>
</comment>
<evidence type="ECO:0000256" key="2">
    <source>
        <dbReference type="ARBA" id="ARBA00022692"/>
    </source>
</evidence>
<feature type="compositionally biased region" description="Polar residues" evidence="8">
    <location>
        <begin position="441"/>
        <end position="456"/>
    </location>
</feature>
<dbReference type="OrthoDB" id="6152887at2759"/>
<dbReference type="KEGG" id="gsh:117349767"/>
<evidence type="ECO:0000256" key="7">
    <source>
        <dbReference type="ARBA" id="ARBA00038361"/>
    </source>
</evidence>
<protein>
    <submittedName>
        <fullName evidence="11">Uncharacterized protein LOC117349767</fullName>
    </submittedName>
</protein>
<dbReference type="InterPro" id="IPR013783">
    <property type="entry name" value="Ig-like_fold"/>
</dbReference>
<reference evidence="11" key="1">
    <citation type="submission" date="2025-08" db="UniProtKB">
        <authorList>
            <consortium name="RefSeq"/>
        </authorList>
    </citation>
    <scope>IDENTIFICATION</scope>
</reference>
<dbReference type="SMART" id="SM00409">
    <property type="entry name" value="IG"/>
    <property type="match status" value="3"/>
</dbReference>
<name>A0A6P8PVC2_GEOSA</name>
<evidence type="ECO:0000256" key="4">
    <source>
        <dbReference type="ARBA" id="ARBA00022889"/>
    </source>
</evidence>
<dbReference type="GO" id="GO:0030246">
    <property type="term" value="F:carbohydrate binding"/>
    <property type="evidence" value="ECO:0007669"/>
    <property type="project" value="UniProtKB-KW"/>
</dbReference>
<proteinExistence type="inferred from homology"/>